<evidence type="ECO:0000313" key="5">
    <source>
        <dbReference type="Proteomes" id="UP000537592"/>
    </source>
</evidence>
<name>A0A7W5Z1T0_9HYPH</name>
<evidence type="ECO:0000256" key="1">
    <source>
        <dbReference type="ARBA" id="ARBA00023122"/>
    </source>
</evidence>
<sequence>MTTVAAILASKGRSVITISPQRSLHEAVDVLSTRGVGALVVTGVDGAVLGILSERDVVRVLGSDGVRALDNTVSRIMTSRVKTCTPYDTIDELMAMMTEGRFRHVPVIADGKLAGIVSIGDVVKWRLAEFETEHQAMREYIATA</sequence>
<comment type="caution">
    <text evidence="4">The sequence shown here is derived from an EMBL/GenBank/DDBJ whole genome shotgun (WGS) entry which is preliminary data.</text>
</comment>
<evidence type="ECO:0000256" key="2">
    <source>
        <dbReference type="PROSITE-ProRule" id="PRU00703"/>
    </source>
</evidence>
<dbReference type="InterPro" id="IPR046342">
    <property type="entry name" value="CBS_dom_sf"/>
</dbReference>
<dbReference type="Pfam" id="PF00571">
    <property type="entry name" value="CBS"/>
    <property type="match status" value="2"/>
</dbReference>
<dbReference type="CDD" id="cd04623">
    <property type="entry name" value="CBS_pair_bac_euk"/>
    <property type="match status" value="1"/>
</dbReference>
<evidence type="ECO:0000259" key="3">
    <source>
        <dbReference type="PROSITE" id="PS51371"/>
    </source>
</evidence>
<gene>
    <name evidence="4" type="ORF">FHS81_000506</name>
</gene>
<proteinExistence type="predicted"/>
<keyword evidence="1 2" id="KW-0129">CBS domain</keyword>
<reference evidence="4 5" key="1">
    <citation type="submission" date="2020-08" db="EMBL/GenBank/DDBJ databases">
        <title>Genomic Encyclopedia of Type Strains, Phase IV (KMG-IV): sequencing the most valuable type-strain genomes for metagenomic binning, comparative biology and taxonomic classification.</title>
        <authorList>
            <person name="Goeker M."/>
        </authorList>
    </citation>
    <scope>NUCLEOTIDE SEQUENCE [LARGE SCALE GENOMIC DNA]</scope>
    <source>
        <strain evidence="4 5">DSM 28760</strain>
    </source>
</reference>
<dbReference type="InterPro" id="IPR044725">
    <property type="entry name" value="CBSX3_CBS_dom"/>
</dbReference>
<dbReference type="RefSeq" id="WP_183750443.1">
    <property type="nucleotide sequence ID" value="NZ_JACICC010000001.1"/>
</dbReference>
<accession>A0A7W5Z1T0</accession>
<dbReference type="Gene3D" id="3.10.580.10">
    <property type="entry name" value="CBS-domain"/>
    <property type="match status" value="1"/>
</dbReference>
<dbReference type="SMART" id="SM00116">
    <property type="entry name" value="CBS"/>
    <property type="match status" value="2"/>
</dbReference>
<dbReference type="PROSITE" id="PS51371">
    <property type="entry name" value="CBS"/>
    <property type="match status" value="2"/>
</dbReference>
<dbReference type="PANTHER" id="PTHR43080:SF2">
    <property type="entry name" value="CBS DOMAIN-CONTAINING PROTEIN"/>
    <property type="match status" value="1"/>
</dbReference>
<dbReference type="AlphaFoldDB" id="A0A7W5Z1T0"/>
<dbReference type="Proteomes" id="UP000537592">
    <property type="component" value="Unassembled WGS sequence"/>
</dbReference>
<dbReference type="InterPro" id="IPR051257">
    <property type="entry name" value="Diverse_CBS-Domain"/>
</dbReference>
<protein>
    <submittedName>
        <fullName evidence="4">CBS domain-containing protein</fullName>
    </submittedName>
</protein>
<dbReference type="InterPro" id="IPR000644">
    <property type="entry name" value="CBS_dom"/>
</dbReference>
<dbReference type="EMBL" id="JACICC010000001">
    <property type="protein sequence ID" value="MBB3808452.1"/>
    <property type="molecule type" value="Genomic_DNA"/>
</dbReference>
<dbReference type="SUPFAM" id="SSF54631">
    <property type="entry name" value="CBS-domain pair"/>
    <property type="match status" value="1"/>
</dbReference>
<dbReference type="PANTHER" id="PTHR43080">
    <property type="entry name" value="CBS DOMAIN-CONTAINING PROTEIN CBSX3, MITOCHONDRIAL"/>
    <property type="match status" value="1"/>
</dbReference>
<evidence type="ECO:0000313" key="4">
    <source>
        <dbReference type="EMBL" id="MBB3808452.1"/>
    </source>
</evidence>
<keyword evidence="5" id="KW-1185">Reference proteome</keyword>
<feature type="domain" description="CBS" evidence="3">
    <location>
        <begin position="77"/>
        <end position="132"/>
    </location>
</feature>
<feature type="domain" description="CBS" evidence="3">
    <location>
        <begin position="9"/>
        <end position="69"/>
    </location>
</feature>
<organism evidence="4 5">
    <name type="scientific">Pseudochelatococcus contaminans</name>
    <dbReference type="NCBI Taxonomy" id="1538103"/>
    <lineage>
        <taxon>Bacteria</taxon>
        <taxon>Pseudomonadati</taxon>
        <taxon>Pseudomonadota</taxon>
        <taxon>Alphaproteobacteria</taxon>
        <taxon>Hyphomicrobiales</taxon>
        <taxon>Chelatococcaceae</taxon>
        <taxon>Pseudochelatococcus</taxon>
    </lineage>
</organism>